<name>A0A3L9DVZ6_9STRE</name>
<dbReference type="EMBL" id="RCVM01000001">
    <property type="protein sequence ID" value="RLY05265.1"/>
    <property type="molecule type" value="Genomic_DNA"/>
</dbReference>
<dbReference type="InterPro" id="IPR036291">
    <property type="entry name" value="NAD(P)-bd_dom_sf"/>
</dbReference>
<evidence type="ECO:0000313" key="5">
    <source>
        <dbReference type="Proteomes" id="UP000279194"/>
    </source>
</evidence>
<reference evidence="4 5" key="1">
    <citation type="submission" date="2018-10" db="EMBL/GenBank/DDBJ databases">
        <title>Streptococcus hillyeri sp. nov., isolated from equine tracheal sample.</title>
        <authorList>
            <person name="Macfadyen A.C."/>
            <person name="Waller A."/>
            <person name="Paterson G.K."/>
        </authorList>
    </citation>
    <scope>NUCLEOTIDE SEQUENCE [LARGE SCALE GENOMIC DNA]</scope>
    <source>
        <strain evidence="4 5">28462</strain>
    </source>
</reference>
<dbReference type="InterPro" id="IPR020904">
    <property type="entry name" value="Sc_DH/Rdtase_CS"/>
</dbReference>
<dbReference type="GO" id="GO:0016020">
    <property type="term" value="C:membrane"/>
    <property type="evidence" value="ECO:0007669"/>
    <property type="project" value="TreeGrafter"/>
</dbReference>
<evidence type="ECO:0000256" key="1">
    <source>
        <dbReference type="ARBA" id="ARBA00006484"/>
    </source>
</evidence>
<sequence>MRIIVITGASGGIAEQLIKQVPQEDMILLIGRSEERLAELYKNRQNKRCIGLDITDDSAVERLISKIYQEFGRIDILINNAGYATYKDFEQFSMTEIRDMFDVNTFASMNFCRLVGGKMKEAKSGHIINIVSMSGYMATGQSSIYSASKFAMIGYSDTLRLELAPYGVFVTTVNPGPVATKFFDQADPSGAYLDSVKAFTLQPEVVATKIVNILGKKKRQLNMPLALNAAHKAYTLFPTIADFLAGTVFNLKGK</sequence>
<dbReference type="Proteomes" id="UP000279194">
    <property type="component" value="Unassembled WGS sequence"/>
</dbReference>
<dbReference type="OrthoDB" id="9793345at2"/>
<evidence type="ECO:0000256" key="3">
    <source>
        <dbReference type="RuleBase" id="RU000363"/>
    </source>
</evidence>
<dbReference type="GO" id="GO:0016491">
    <property type="term" value="F:oxidoreductase activity"/>
    <property type="evidence" value="ECO:0007669"/>
    <property type="project" value="UniProtKB-KW"/>
</dbReference>
<protein>
    <submittedName>
        <fullName evidence="4">SDR family oxidoreductase</fullName>
    </submittedName>
</protein>
<dbReference type="PANTHER" id="PTHR44196:SF1">
    <property type="entry name" value="DEHYDROGENASE_REDUCTASE SDR FAMILY MEMBER 7B"/>
    <property type="match status" value="1"/>
</dbReference>
<accession>A0A3L9DVZ6</accession>
<dbReference type="InterPro" id="IPR002347">
    <property type="entry name" value="SDR_fam"/>
</dbReference>
<dbReference type="PROSITE" id="PS00061">
    <property type="entry name" value="ADH_SHORT"/>
    <property type="match status" value="1"/>
</dbReference>
<dbReference type="Gene3D" id="3.40.50.720">
    <property type="entry name" value="NAD(P)-binding Rossmann-like Domain"/>
    <property type="match status" value="1"/>
</dbReference>
<dbReference type="SUPFAM" id="SSF51735">
    <property type="entry name" value="NAD(P)-binding Rossmann-fold domains"/>
    <property type="match status" value="1"/>
</dbReference>
<dbReference type="AlphaFoldDB" id="A0A3L9DVZ6"/>
<dbReference type="Pfam" id="PF00106">
    <property type="entry name" value="adh_short"/>
    <property type="match status" value="1"/>
</dbReference>
<dbReference type="PANTHER" id="PTHR44196">
    <property type="entry name" value="DEHYDROGENASE/REDUCTASE SDR FAMILY MEMBER 7B"/>
    <property type="match status" value="1"/>
</dbReference>
<comment type="similarity">
    <text evidence="1 3">Belongs to the short-chain dehydrogenases/reductases (SDR) family.</text>
</comment>
<keyword evidence="5" id="KW-1185">Reference proteome</keyword>
<proteinExistence type="inferred from homology"/>
<evidence type="ECO:0000256" key="2">
    <source>
        <dbReference type="ARBA" id="ARBA00023002"/>
    </source>
</evidence>
<comment type="caution">
    <text evidence="4">The sequence shown here is derived from an EMBL/GenBank/DDBJ whole genome shotgun (WGS) entry which is preliminary data.</text>
</comment>
<dbReference type="PRINTS" id="PR00080">
    <property type="entry name" value="SDRFAMILY"/>
</dbReference>
<dbReference type="RefSeq" id="WP_121834392.1">
    <property type="nucleotide sequence ID" value="NZ_CP163513.1"/>
</dbReference>
<keyword evidence="2" id="KW-0560">Oxidoreductase</keyword>
<evidence type="ECO:0000313" key="4">
    <source>
        <dbReference type="EMBL" id="RLY05265.1"/>
    </source>
</evidence>
<organism evidence="4 5">
    <name type="scientific">Streptococcus hillyeri</name>
    <dbReference type="NCBI Taxonomy" id="2282420"/>
    <lineage>
        <taxon>Bacteria</taxon>
        <taxon>Bacillati</taxon>
        <taxon>Bacillota</taxon>
        <taxon>Bacilli</taxon>
        <taxon>Lactobacillales</taxon>
        <taxon>Streptococcaceae</taxon>
        <taxon>Streptococcus</taxon>
    </lineage>
</organism>
<gene>
    <name evidence="4" type="ORF">EAF07_00775</name>
</gene>
<dbReference type="PRINTS" id="PR00081">
    <property type="entry name" value="GDHRDH"/>
</dbReference>